<dbReference type="RefSeq" id="WP_193669329.1">
    <property type="nucleotide sequence ID" value="NZ_JACDTV010000008.1"/>
</dbReference>
<reference evidence="1 2" key="1">
    <citation type="submission" date="2021-01" db="EMBL/GenBank/DDBJ databases">
        <title>Sequencing the genomes of 1000 actinobacteria strains.</title>
        <authorList>
            <person name="Klenk H.-P."/>
        </authorList>
    </citation>
    <scope>NUCLEOTIDE SEQUENCE [LARGE SCALE GENOMIC DNA]</scope>
    <source>
        <strain evidence="1 2">DSM 18239</strain>
    </source>
</reference>
<organism evidence="1 2">
    <name type="scientific">Nocardioides salarius</name>
    <dbReference type="NCBI Taxonomy" id="374513"/>
    <lineage>
        <taxon>Bacteria</taxon>
        <taxon>Bacillati</taxon>
        <taxon>Actinomycetota</taxon>
        <taxon>Actinomycetes</taxon>
        <taxon>Propionibacteriales</taxon>
        <taxon>Nocardioidaceae</taxon>
        <taxon>Nocardioides</taxon>
    </lineage>
</organism>
<evidence type="ECO:0000313" key="2">
    <source>
        <dbReference type="Proteomes" id="UP000732378"/>
    </source>
</evidence>
<sequence length="160" mass="17673">MELTAVGLSPVHSAMHEYAVQEIIQEERIPKGKTWMVRVGLDADGLGAILFTQEVARGSEYDLAHGAVASRLRGRFAGQIGREMLQDTFDRVVTRCVELGASGDVRVTGLIHRDNRHSKRMCGAAGLTCDGVNEEDARFEDWSRQLPIPDPRLFDEHGDG</sequence>
<protein>
    <recommendedName>
        <fullName evidence="3">N-acetyltransferase domain-containing protein</fullName>
    </recommendedName>
</protein>
<evidence type="ECO:0000313" key="1">
    <source>
        <dbReference type="EMBL" id="MBM7506537.1"/>
    </source>
</evidence>
<gene>
    <name evidence="1" type="ORF">JOE61_000351</name>
</gene>
<dbReference type="Proteomes" id="UP000732378">
    <property type="component" value="Unassembled WGS sequence"/>
</dbReference>
<comment type="caution">
    <text evidence="1">The sequence shown here is derived from an EMBL/GenBank/DDBJ whole genome shotgun (WGS) entry which is preliminary data.</text>
</comment>
<proteinExistence type="predicted"/>
<accession>A0ABS2M5V4</accession>
<keyword evidence="2" id="KW-1185">Reference proteome</keyword>
<evidence type="ECO:0008006" key="3">
    <source>
        <dbReference type="Google" id="ProtNLM"/>
    </source>
</evidence>
<dbReference type="EMBL" id="JAFBBZ010000001">
    <property type="protein sequence ID" value="MBM7506537.1"/>
    <property type="molecule type" value="Genomic_DNA"/>
</dbReference>
<name>A0ABS2M5V4_9ACTN</name>